<dbReference type="GeneID" id="26624310"/>
<dbReference type="EMBL" id="KM588359">
    <property type="protein sequence ID" value="AIT14574.1"/>
    <property type="molecule type" value="Genomic_DNA"/>
</dbReference>
<dbReference type="Proteomes" id="UP000029891">
    <property type="component" value="Segment"/>
</dbReference>
<organism evidence="2 3">
    <name type="scientific">Mycobacterium phage Carcharodon</name>
    <dbReference type="NCBI Taxonomy" id="1555233"/>
    <lineage>
        <taxon>Viruses</taxon>
        <taxon>Duplodnaviria</taxon>
        <taxon>Heunggongvirae</taxon>
        <taxon>Uroviricota</taxon>
        <taxon>Caudoviricetes</taxon>
        <taxon>Nclasvirinae</taxon>
        <taxon>Charlievirus</taxon>
        <taxon>Charlievirus Pipsqueaks</taxon>
    </lineage>
</organism>
<name>A0A097EYQ0_9CAUD</name>
<gene>
    <name evidence="2" type="primary">66</name>
    <name evidence="2" type="ORF">PBI_CARCHARODON_66</name>
</gene>
<protein>
    <submittedName>
        <fullName evidence="2">Uncharacterized protein</fullName>
    </submittedName>
</protein>
<dbReference type="KEGG" id="vg:26624310"/>
<evidence type="ECO:0000313" key="2">
    <source>
        <dbReference type="EMBL" id="AIT14574.1"/>
    </source>
</evidence>
<feature type="region of interest" description="Disordered" evidence="1">
    <location>
        <begin position="1"/>
        <end position="93"/>
    </location>
</feature>
<feature type="region of interest" description="Disordered" evidence="1">
    <location>
        <begin position="169"/>
        <end position="193"/>
    </location>
</feature>
<evidence type="ECO:0000256" key="1">
    <source>
        <dbReference type="SAM" id="MobiDB-lite"/>
    </source>
</evidence>
<proteinExistence type="predicted"/>
<reference evidence="2 3" key="1">
    <citation type="submission" date="2014-09" db="EMBL/GenBank/DDBJ databases">
        <authorList>
            <person name="Brannan A.J."/>
            <person name="Lewis N."/>
            <person name="Sims A.D."/>
            <person name="Adams M.W."/>
            <person name="Blackwell H.A."/>
            <person name="Coleman M.K."/>
            <person name="Cook S.E."/>
            <person name="Gardner S.T."/>
            <person name="Katliarou V."/>
            <person name="Lyons V.J."/>
            <person name="Mann D.A."/>
            <person name="McCall D.F."/>
            <person name="McCurdy M.C."/>
            <person name="Murdock C.A."/>
            <person name="Phillips E.M."/>
            <person name="Pitts A.K."/>
            <person name="Policard D."/>
            <person name="Prince J.K."/>
            <person name="Threatt D."/>
            <person name="Serrano M.G."/>
            <person name="Buck G."/>
            <person name="Lee V."/>
            <person name="Wang Y."/>
            <person name="Carvalho R."/>
            <person name="Voegtly L."/>
            <person name="Shi R."/>
            <person name="Duckworth R."/>
            <person name="Johnson A."/>
            <person name="Loviza R."/>
            <person name="Walstead R."/>
            <person name="Shah Z."/>
            <person name="Kiflezghi M."/>
            <person name="Wade K."/>
            <person name="Anders K.R."/>
            <person name="Braun M.A."/>
            <person name="Delesalle V.A."/>
            <person name="Hughes L.E."/>
            <person name="Ware V.C."/>
            <person name="Bradley K.W."/>
            <person name="Barker L.P."/>
            <person name="Asai D.J."/>
            <person name="Bowman C.A."/>
            <person name="Russell D.A."/>
            <person name="Pope W.H."/>
            <person name="Jacobs-Sera D."/>
            <person name="Hendrix R.W."/>
            <person name="Hatfull G.F."/>
        </authorList>
    </citation>
    <scope>NUCLEOTIDE SEQUENCE [LARGE SCALE GENOMIC DNA]</scope>
</reference>
<sequence length="193" mass="22004">MDEPRPLRVHRTARRRLERRNGATIPQRQPHQMPPRDAPRRHQLDTARPAPMPRLALQPLRRRDKQLRPPQLPRPTPATGEPPVTRDKSSRTLTAGQLIAQLLKVPADTPVVMSQEDEPVGCYGVRSVELEEMRRDPTYADGPFGRDSWHSTLYSCAGYDPPQQVVFLGPERPWQPTIDGEPERPAIESGDRR</sequence>
<feature type="compositionally biased region" description="Basic and acidic residues" evidence="1">
    <location>
        <begin position="181"/>
        <end position="193"/>
    </location>
</feature>
<dbReference type="RefSeq" id="YP_009197191.1">
    <property type="nucleotide sequence ID" value="NC_028779.1"/>
</dbReference>
<evidence type="ECO:0000313" key="3">
    <source>
        <dbReference type="Proteomes" id="UP000029891"/>
    </source>
</evidence>
<accession>A0A097EYQ0</accession>
<feature type="compositionally biased region" description="Basic residues" evidence="1">
    <location>
        <begin position="7"/>
        <end position="18"/>
    </location>
</feature>